<evidence type="ECO:0000313" key="2">
    <source>
        <dbReference type="Proteomes" id="UP000823842"/>
    </source>
</evidence>
<organism evidence="1 2">
    <name type="scientific">Candidatus Blautia faecavium</name>
    <dbReference type="NCBI Taxonomy" id="2838487"/>
    <lineage>
        <taxon>Bacteria</taxon>
        <taxon>Bacillati</taxon>
        <taxon>Bacillota</taxon>
        <taxon>Clostridia</taxon>
        <taxon>Lachnospirales</taxon>
        <taxon>Lachnospiraceae</taxon>
        <taxon>Blautia</taxon>
    </lineage>
</organism>
<proteinExistence type="predicted"/>
<evidence type="ECO:0000313" key="1">
    <source>
        <dbReference type="EMBL" id="HJB28419.1"/>
    </source>
</evidence>
<dbReference type="EMBL" id="DWYZ01000125">
    <property type="protein sequence ID" value="HJB28419.1"/>
    <property type="molecule type" value="Genomic_DNA"/>
</dbReference>
<protein>
    <submittedName>
        <fullName evidence="1">Uncharacterized protein</fullName>
    </submittedName>
</protein>
<dbReference type="Proteomes" id="UP000823842">
    <property type="component" value="Unassembled WGS sequence"/>
</dbReference>
<accession>A0A9D2LSS5</accession>
<comment type="caution">
    <text evidence="1">The sequence shown here is derived from an EMBL/GenBank/DDBJ whole genome shotgun (WGS) entry which is preliminary data.</text>
</comment>
<gene>
    <name evidence="1" type="ORF">IAA06_06455</name>
</gene>
<reference evidence="1" key="1">
    <citation type="journal article" date="2021" name="PeerJ">
        <title>Extensive microbial diversity within the chicken gut microbiome revealed by metagenomics and culture.</title>
        <authorList>
            <person name="Gilroy R."/>
            <person name="Ravi A."/>
            <person name="Getino M."/>
            <person name="Pursley I."/>
            <person name="Horton D.L."/>
            <person name="Alikhan N.F."/>
            <person name="Baker D."/>
            <person name="Gharbi K."/>
            <person name="Hall N."/>
            <person name="Watson M."/>
            <person name="Adriaenssens E.M."/>
            <person name="Foster-Nyarko E."/>
            <person name="Jarju S."/>
            <person name="Secka A."/>
            <person name="Antonio M."/>
            <person name="Oren A."/>
            <person name="Chaudhuri R.R."/>
            <person name="La Ragione R."/>
            <person name="Hildebrand F."/>
            <person name="Pallen M.J."/>
        </authorList>
    </citation>
    <scope>NUCLEOTIDE SEQUENCE</scope>
    <source>
        <strain evidence="1">ChiSjej1B19-5720</strain>
    </source>
</reference>
<dbReference type="AlphaFoldDB" id="A0A9D2LSS5"/>
<name>A0A9D2LSS5_9FIRM</name>
<reference evidence="1" key="2">
    <citation type="submission" date="2021-04" db="EMBL/GenBank/DDBJ databases">
        <authorList>
            <person name="Gilroy R."/>
        </authorList>
    </citation>
    <scope>NUCLEOTIDE SEQUENCE</scope>
    <source>
        <strain evidence="1">ChiSjej1B19-5720</strain>
    </source>
</reference>
<sequence>MGKHPIKVNGNFKYSSDKAEQNKAIKRRLAGYYKSLDETARPSVYALQRALAEQPDGFAVSYTTLNDLLSEEPTDTTPNLHLVIALCRYWHLDYAAVLAPASQDVKIAPSAKAFTEHMTVLRDEGYFGTFYGYMYSKNIKRAKISEFTLSINSTGDSASARLTIRSTPENVKGDRIEYQAVYTGIPFLISRKDVIFMTLTDERGQFYTLFMDYRHYNIDKLYYRKGIAVTAETESNKPLLCNYVLFQARVSKEKQKDLIPGLLPLTGDSFWVKEKDLKELESEEEMAAFFHDYEHNWQHSKETMYRISISHVLTSIVEDTDETEQFRVIKALLRLNEKAQAPVRIEYENPDGMPGFAKKILQR</sequence>